<dbReference type="EMBL" id="PPHD01011691">
    <property type="protein sequence ID" value="POI30472.1"/>
    <property type="molecule type" value="Genomic_DNA"/>
</dbReference>
<keyword evidence="4" id="KW-0677">Repeat</keyword>
<evidence type="ECO:0000256" key="3">
    <source>
        <dbReference type="ARBA" id="ARBA00022574"/>
    </source>
</evidence>
<dbReference type="InterPro" id="IPR036322">
    <property type="entry name" value="WD40_repeat_dom_sf"/>
</dbReference>
<feature type="region of interest" description="Disordered" evidence="6">
    <location>
        <begin position="1"/>
        <end position="116"/>
    </location>
</feature>
<dbReference type="PANTHER" id="PTHR12442">
    <property type="entry name" value="DYNEIN INTERMEDIATE CHAIN"/>
    <property type="match status" value="1"/>
</dbReference>
<evidence type="ECO:0000256" key="1">
    <source>
        <dbReference type="ARBA" id="ARBA00004245"/>
    </source>
</evidence>
<dbReference type="Gene3D" id="2.130.10.10">
    <property type="entry name" value="YVTN repeat-like/Quinoprotein amine dehydrogenase"/>
    <property type="match status" value="1"/>
</dbReference>
<evidence type="ECO:0000256" key="6">
    <source>
        <dbReference type="SAM" id="MobiDB-lite"/>
    </source>
</evidence>
<reference evidence="7 8" key="1">
    <citation type="submission" date="2018-01" db="EMBL/GenBank/DDBJ databases">
        <title>Comparison of the Chinese Bamboo Partridge and Red Junglefowl genome sequences highlights the importance of demography in genome evolution.</title>
        <authorList>
            <person name="Tiley G.P."/>
            <person name="Kimball R.T."/>
            <person name="Braun E.L."/>
            <person name="Burleigh J.G."/>
        </authorList>
    </citation>
    <scope>NUCLEOTIDE SEQUENCE [LARGE SCALE GENOMIC DNA]</scope>
    <source>
        <strain evidence="7">RTK389</strain>
        <tissue evidence="7">Blood</tissue>
    </source>
</reference>
<comment type="caution">
    <text evidence="7">The sequence shown here is derived from an EMBL/GenBank/DDBJ whole genome shotgun (WGS) entry which is preliminary data.</text>
</comment>
<feature type="compositionally biased region" description="Basic and acidic residues" evidence="6">
    <location>
        <begin position="1"/>
        <end position="13"/>
    </location>
</feature>
<dbReference type="SUPFAM" id="SSF50978">
    <property type="entry name" value="WD40 repeat-like"/>
    <property type="match status" value="1"/>
</dbReference>
<name>A0A2P4T2A0_BAMTH</name>
<proteinExistence type="predicted"/>
<keyword evidence="3" id="KW-0853">WD repeat</keyword>
<evidence type="ECO:0000256" key="2">
    <source>
        <dbReference type="ARBA" id="ARBA00022490"/>
    </source>
</evidence>
<keyword evidence="8" id="KW-1185">Reference proteome</keyword>
<evidence type="ECO:0000313" key="7">
    <source>
        <dbReference type="EMBL" id="POI30472.1"/>
    </source>
</evidence>
<feature type="region of interest" description="Disordered" evidence="6">
    <location>
        <begin position="132"/>
        <end position="151"/>
    </location>
</feature>
<protein>
    <recommendedName>
        <fullName evidence="9">Cytoplasmic dynein 1 intermediate chain 2</fullName>
    </recommendedName>
</protein>
<feature type="region of interest" description="Disordered" evidence="6">
    <location>
        <begin position="163"/>
        <end position="184"/>
    </location>
</feature>
<dbReference type="Proteomes" id="UP000237246">
    <property type="component" value="Unassembled WGS sequence"/>
</dbReference>
<sequence length="391" mass="44231">MSDKSELKAELERKKQRLAQIREEKKRKEEERKKKETDQKKDVLPVQEESDLEKKRREAEALLQSMGLTPESPVVPPPTSPSSKSVSTPSEAGSQDSGDGAVGSRRGPVKLGMAKITQVDFPPREIVTYTKETQTPVMTQPKEDEEEDDDVVAPKPLVEPEEVKTFKKEEEEEAAPHELTEEEKQQILHSEEFLSFFDHSTRIVERALSEQINIFFDYSGRDLEDKEGEIQAGAKLSLNRQFFDERWSKHRVVCCLDWSSQHRTETLGLSGPLANHLARFKSFSLIFQYPELLVASYNNNEVAPHEPDGVALVWNMKYKKTTPEYVFHCQSAVMSATFAKFHPNLVVGGTYSGQIVLWDNRSNKRTPVQRTPLSAAAHTVGGEISTKTVSC</sequence>
<dbReference type="InterPro" id="IPR050687">
    <property type="entry name" value="Dynein_IC"/>
</dbReference>
<dbReference type="InterPro" id="IPR015943">
    <property type="entry name" value="WD40/YVTN_repeat-like_dom_sf"/>
</dbReference>
<dbReference type="Pfam" id="PF11540">
    <property type="entry name" value="Dynein_IC2"/>
    <property type="match status" value="1"/>
</dbReference>
<evidence type="ECO:0000256" key="5">
    <source>
        <dbReference type="ARBA" id="ARBA00023212"/>
    </source>
</evidence>
<dbReference type="GO" id="GO:0045503">
    <property type="term" value="F:dynein light chain binding"/>
    <property type="evidence" value="ECO:0007669"/>
    <property type="project" value="TreeGrafter"/>
</dbReference>
<dbReference type="OrthoDB" id="4189at2759"/>
<gene>
    <name evidence="7" type="ORF">CIB84_005778</name>
</gene>
<comment type="subcellular location">
    <subcellularLocation>
        <location evidence="1">Cytoplasm</location>
        <location evidence="1">Cytoskeleton</location>
    </subcellularLocation>
</comment>
<dbReference type="PANTHER" id="PTHR12442:SF37">
    <property type="entry name" value="CYTOPLASMIC DYNEIN 1 INTERMEDIATE CHAIN 2"/>
    <property type="match status" value="1"/>
</dbReference>
<evidence type="ECO:0000256" key="4">
    <source>
        <dbReference type="ARBA" id="ARBA00022737"/>
    </source>
</evidence>
<dbReference type="GO" id="GO:0010970">
    <property type="term" value="P:transport along microtubule"/>
    <property type="evidence" value="ECO:0007669"/>
    <property type="project" value="TreeGrafter"/>
</dbReference>
<evidence type="ECO:0000313" key="8">
    <source>
        <dbReference type="Proteomes" id="UP000237246"/>
    </source>
</evidence>
<keyword evidence="5" id="KW-0206">Cytoskeleton</keyword>
<feature type="compositionally biased region" description="Low complexity" evidence="6">
    <location>
        <begin position="81"/>
        <end position="90"/>
    </location>
</feature>
<accession>A0A2P4T2A0</accession>
<feature type="compositionally biased region" description="Basic and acidic residues" evidence="6">
    <location>
        <begin position="20"/>
        <end position="43"/>
    </location>
</feature>
<dbReference type="GO" id="GO:0005868">
    <property type="term" value="C:cytoplasmic dynein complex"/>
    <property type="evidence" value="ECO:0007669"/>
    <property type="project" value="InterPro"/>
</dbReference>
<organism evidence="7 8">
    <name type="scientific">Bambusicola thoracicus</name>
    <name type="common">Chinese bamboo-partridge</name>
    <name type="synonym">Perdix thoracica</name>
    <dbReference type="NCBI Taxonomy" id="9083"/>
    <lineage>
        <taxon>Eukaryota</taxon>
        <taxon>Metazoa</taxon>
        <taxon>Chordata</taxon>
        <taxon>Craniata</taxon>
        <taxon>Vertebrata</taxon>
        <taxon>Euteleostomi</taxon>
        <taxon>Archelosauria</taxon>
        <taxon>Archosauria</taxon>
        <taxon>Dinosauria</taxon>
        <taxon>Saurischia</taxon>
        <taxon>Theropoda</taxon>
        <taxon>Coelurosauria</taxon>
        <taxon>Aves</taxon>
        <taxon>Neognathae</taxon>
        <taxon>Galloanserae</taxon>
        <taxon>Galliformes</taxon>
        <taxon>Phasianidae</taxon>
        <taxon>Perdicinae</taxon>
        <taxon>Bambusicola</taxon>
    </lineage>
</organism>
<dbReference type="AlphaFoldDB" id="A0A2P4T2A0"/>
<dbReference type="InterPro" id="IPR025956">
    <property type="entry name" value="DYNC1I1/DYNC1I2"/>
</dbReference>
<evidence type="ECO:0008006" key="9">
    <source>
        <dbReference type="Google" id="ProtNLM"/>
    </source>
</evidence>
<dbReference type="GO" id="GO:0045504">
    <property type="term" value="F:dynein heavy chain binding"/>
    <property type="evidence" value="ECO:0007669"/>
    <property type="project" value="TreeGrafter"/>
</dbReference>
<keyword evidence="2" id="KW-0963">Cytoplasm</keyword>